<feature type="domain" description="Cupin type-2" evidence="1">
    <location>
        <begin position="45"/>
        <end position="103"/>
    </location>
</feature>
<dbReference type="InterPro" id="IPR014710">
    <property type="entry name" value="RmlC-like_jellyroll"/>
</dbReference>
<dbReference type="InterPro" id="IPR013096">
    <property type="entry name" value="Cupin_2"/>
</dbReference>
<dbReference type="Proteomes" id="UP000239203">
    <property type="component" value="Unassembled WGS sequence"/>
</dbReference>
<proteinExistence type="predicted"/>
<protein>
    <submittedName>
        <fullName evidence="2">Cupin domain-containing protein</fullName>
    </submittedName>
</protein>
<comment type="caution">
    <text evidence="2">The sequence shown here is derived from an EMBL/GenBank/DDBJ whole genome shotgun (WGS) entry which is preliminary data.</text>
</comment>
<gene>
    <name evidence="2" type="ORF">CLV40_11482</name>
</gene>
<dbReference type="EMBL" id="PTIX01000014">
    <property type="protein sequence ID" value="PPK65430.1"/>
    <property type="molecule type" value="Genomic_DNA"/>
</dbReference>
<dbReference type="AlphaFoldDB" id="A0A2S6GJQ8"/>
<evidence type="ECO:0000313" key="3">
    <source>
        <dbReference type="Proteomes" id="UP000239203"/>
    </source>
</evidence>
<accession>A0A2S6GJQ8</accession>
<reference evidence="2 3" key="1">
    <citation type="submission" date="2018-02" db="EMBL/GenBank/DDBJ databases">
        <title>Genomic Encyclopedia of Archaeal and Bacterial Type Strains, Phase II (KMG-II): from individual species to whole genera.</title>
        <authorList>
            <person name="Goeker M."/>
        </authorList>
    </citation>
    <scope>NUCLEOTIDE SEQUENCE [LARGE SCALE GENOMIC DNA]</scope>
    <source>
        <strain evidence="2 3">YU 961-1</strain>
    </source>
</reference>
<evidence type="ECO:0000313" key="2">
    <source>
        <dbReference type="EMBL" id="PPK65430.1"/>
    </source>
</evidence>
<keyword evidence="3" id="KW-1185">Reference proteome</keyword>
<name>A0A2S6GJQ8_9PSEU</name>
<dbReference type="RefSeq" id="WP_181043693.1">
    <property type="nucleotide sequence ID" value="NZ_CP154825.1"/>
</dbReference>
<dbReference type="InterPro" id="IPR011051">
    <property type="entry name" value="RmlC_Cupin_sf"/>
</dbReference>
<evidence type="ECO:0000259" key="1">
    <source>
        <dbReference type="Pfam" id="PF07883"/>
    </source>
</evidence>
<sequence length="130" mass="13924">MLIVKKHSLPTVRLNGEVGAYIFDGGDHGAAVSAFIVDVPACLGPHRHRHPYDELFVITEGTVVLEADGEIFEATPDDVCVVPAGVPHAFHGSPQGRVKMVNIHAAAKVVTEFVDDPAPAAAEYEYDHKS</sequence>
<dbReference type="CDD" id="cd02208">
    <property type="entry name" value="cupin_RmlC-like"/>
    <property type="match status" value="1"/>
</dbReference>
<dbReference type="SUPFAM" id="SSF51182">
    <property type="entry name" value="RmlC-like cupins"/>
    <property type="match status" value="1"/>
</dbReference>
<dbReference type="Gene3D" id="2.60.120.10">
    <property type="entry name" value="Jelly Rolls"/>
    <property type="match status" value="1"/>
</dbReference>
<dbReference type="Pfam" id="PF07883">
    <property type="entry name" value="Cupin_2"/>
    <property type="match status" value="1"/>
</dbReference>
<organism evidence="2 3">
    <name type="scientific">Actinokineospora auranticolor</name>
    <dbReference type="NCBI Taxonomy" id="155976"/>
    <lineage>
        <taxon>Bacteria</taxon>
        <taxon>Bacillati</taxon>
        <taxon>Actinomycetota</taxon>
        <taxon>Actinomycetes</taxon>
        <taxon>Pseudonocardiales</taxon>
        <taxon>Pseudonocardiaceae</taxon>
        <taxon>Actinokineospora</taxon>
    </lineage>
</organism>